<feature type="compositionally biased region" description="Acidic residues" evidence="6">
    <location>
        <begin position="894"/>
        <end position="908"/>
    </location>
</feature>
<name>A0A504XXM6_FASGI</name>
<feature type="region of interest" description="Disordered" evidence="6">
    <location>
        <begin position="886"/>
        <end position="908"/>
    </location>
</feature>
<comment type="similarity">
    <text evidence="2">Belongs to the adaptor complexes large subunit family.</text>
</comment>
<feature type="compositionally biased region" description="Low complexity" evidence="6">
    <location>
        <begin position="687"/>
        <end position="699"/>
    </location>
</feature>
<dbReference type="InterPro" id="IPR016024">
    <property type="entry name" value="ARM-type_fold"/>
</dbReference>
<dbReference type="InterPro" id="IPR026739">
    <property type="entry name" value="AP_beta"/>
</dbReference>
<evidence type="ECO:0000313" key="8">
    <source>
        <dbReference type="EMBL" id="TPP52419.1"/>
    </source>
</evidence>
<dbReference type="GO" id="GO:0006886">
    <property type="term" value="P:intracellular protein transport"/>
    <property type="evidence" value="ECO:0007669"/>
    <property type="project" value="InterPro"/>
</dbReference>
<evidence type="ECO:0000256" key="3">
    <source>
        <dbReference type="ARBA" id="ARBA00022448"/>
    </source>
</evidence>
<dbReference type="InterPro" id="IPR011989">
    <property type="entry name" value="ARM-like"/>
</dbReference>
<dbReference type="PANTHER" id="PTHR11134">
    <property type="entry name" value="ADAPTOR COMPLEX SUBUNIT BETA FAMILY MEMBER"/>
    <property type="match status" value="1"/>
</dbReference>
<keyword evidence="4" id="KW-0653">Protein transport</keyword>
<evidence type="ECO:0000259" key="7">
    <source>
        <dbReference type="Pfam" id="PF01602"/>
    </source>
</evidence>
<comment type="subcellular location">
    <subcellularLocation>
        <location evidence="1">Endomembrane system</location>
    </subcellularLocation>
</comment>
<feature type="compositionally biased region" description="Acidic residues" evidence="6">
    <location>
        <begin position="791"/>
        <end position="800"/>
    </location>
</feature>
<sequence length="1381" mass="151999">MDEGFQSSAFAQGISDKNRSSRSLDVEFGADIESGIALSADFSEYDGLRTFLDSNRDTMKLDAMKRIIRMVARGRDCAELFPAVVKNVVSKDPEIRKLVYIYLTRYAEEQQDTALLSVSTFQRSLKDPNQLIRASALRVLCSTRIPMLVPIMMLAINDASKDLSPYVRKTAAHAILKVYSLEPNEKEQLVEIIDRLLADKTTLVIGSTVRAFEEVCPERLDLIHRNYRKLCSLLMDVDEWGQVVLMNMLTRYARTQFLDPENKVVLEVNAQSGKDADLLSSSSRHEHGPEPAVPTAGAGDQHGLTDTTAPAGTFHADRTLITLSQVIVAAAQLLFALKSKEDYPAVAKALVRSLHGSMEVQYVLLSNIATLSINYPGLFEPYLRSFFCFTNDPLYIKLVKLDILSNLATETSCPTILREFQHYVIQPDPQFVTATIQAIGRCANAIPQIMDICLNGLVRLMSRPDEKIVAECVVVLRKLLQMQNSDHKEIIIRIAQLTDTMTVPSALASILWLLGEYSHRVPKIAPDVLRKMAKTFVSQESVVKLQVLNLAAKLAIVNPKQTHLLAQYVFTLARYDQNYDIRDRSRLLRALIFPQSLSETGSGDSGTVDTTESKPPVLGYLAKHARKICLAVKPAPVLQSLSKERSIFALGSLSHLLNHCVHGYRELPDWPVVPPNPWSRVVQSAGTPVVSTSSPASSVADRKLGSRSTQPRSLRDFFSDSEEEEEGNDEELEGEDLPENTIYDEEQEEEVDVDVEERNVSGEYISENDQNGASSNKKQDSRTKQKHQPWNDEESSEEIQSDLVELGAESVGSSSDSEFGLGPLEQLLRSNKPNHSSGTPERGSSDAAITSPGTTVTTEPSDSEERTFSSSALVATKLTSLTHSLLKASMSGDTETETDDTEDEEENEIRDPILLNAVPTHSVENDIEPKIPEPINNTLLENHVQVPPVNANESSGSCPLTLDNLQGTISEVSGTSSVTLPAITPSTSSMCESQKMSTISESPSIAIEPSLIRNVIDTTPTPLPTWDPGFSSDALDDELNYCSELPSVPVSLAINWKPSRDTLRWFEALRSKDSNLVVRYQFSRVVHKHNPNLVLLVVELSVPDDTNLCLTNVNLDLGSNVMGRLLLDANRIESFAPIERLSPGPAHYCSLGIDFAGFTDPIEVNLVYSTGPGASCDAVFSAPLLIAPPPGELIRPNGDNFGNEEQYMKLRDELMKSRCVDRSSKIRLDSNSVHFPDPTALITLILKTANVCYLGAAMCSNDFSTKTPGRYTAPLVNRASESSIQLRFSASTIAENQPCLVELQLKGGHWYPPPRVDTLNSTSALEVVQSKTAVDVTCDHAVNNEAVLTVFCSVHRIRIALCAELDVVFRDTFASPAENIG</sequence>
<evidence type="ECO:0000256" key="2">
    <source>
        <dbReference type="ARBA" id="ARBA00006613"/>
    </source>
</evidence>
<accession>A0A504XXM6</accession>
<dbReference type="InterPro" id="IPR002553">
    <property type="entry name" value="Clathrin/coatomer_adapt-like_N"/>
</dbReference>
<dbReference type="EMBL" id="SUNJ01015556">
    <property type="protein sequence ID" value="TPP52419.1"/>
    <property type="molecule type" value="Genomic_DNA"/>
</dbReference>
<evidence type="ECO:0000256" key="4">
    <source>
        <dbReference type="ARBA" id="ARBA00022927"/>
    </source>
</evidence>
<feature type="compositionally biased region" description="Acidic residues" evidence="6">
    <location>
        <begin position="719"/>
        <end position="755"/>
    </location>
</feature>
<feature type="domain" description="Clathrin/coatomer adaptor adaptin-like N-terminal" evidence="7">
    <location>
        <begin position="48"/>
        <end position="594"/>
    </location>
</feature>
<reference evidence="8 9" key="1">
    <citation type="submission" date="2019-04" db="EMBL/GenBank/DDBJ databases">
        <title>Annotation for the trematode Fasciola gigantica.</title>
        <authorList>
            <person name="Choi Y.-J."/>
        </authorList>
    </citation>
    <scope>NUCLEOTIDE SEQUENCE [LARGE SCALE GENOMIC DNA]</scope>
    <source>
        <strain evidence="8">Uganda_cow_1</strain>
    </source>
</reference>
<evidence type="ECO:0000256" key="6">
    <source>
        <dbReference type="SAM" id="MobiDB-lite"/>
    </source>
</evidence>
<feature type="compositionally biased region" description="Polar residues" evidence="6">
    <location>
        <begin position="847"/>
        <end position="860"/>
    </location>
</feature>
<organism evidence="8 9">
    <name type="scientific">Fasciola gigantica</name>
    <name type="common">Giant liver fluke</name>
    <dbReference type="NCBI Taxonomy" id="46835"/>
    <lineage>
        <taxon>Eukaryota</taxon>
        <taxon>Metazoa</taxon>
        <taxon>Spiralia</taxon>
        <taxon>Lophotrochozoa</taxon>
        <taxon>Platyhelminthes</taxon>
        <taxon>Trematoda</taxon>
        <taxon>Digenea</taxon>
        <taxon>Plagiorchiida</taxon>
        <taxon>Echinostomata</taxon>
        <taxon>Echinostomatoidea</taxon>
        <taxon>Fasciolidae</taxon>
        <taxon>Fasciola</taxon>
    </lineage>
</organism>
<feature type="compositionally biased region" description="Polar residues" evidence="6">
    <location>
        <begin position="828"/>
        <end position="839"/>
    </location>
</feature>
<dbReference type="SUPFAM" id="SSF48371">
    <property type="entry name" value="ARM repeat"/>
    <property type="match status" value="1"/>
</dbReference>
<feature type="compositionally biased region" description="Polar residues" evidence="6">
    <location>
        <begin position="767"/>
        <end position="776"/>
    </location>
</feature>
<dbReference type="Proteomes" id="UP000316759">
    <property type="component" value="Unassembled WGS sequence"/>
</dbReference>
<gene>
    <name evidence="8" type="ORF">FGIG_03807</name>
</gene>
<dbReference type="STRING" id="46835.A0A504XXM6"/>
<evidence type="ECO:0000313" key="9">
    <source>
        <dbReference type="Proteomes" id="UP000316759"/>
    </source>
</evidence>
<keyword evidence="3" id="KW-0813">Transport</keyword>
<feature type="region of interest" description="Disordered" evidence="6">
    <location>
        <begin position="277"/>
        <end position="308"/>
    </location>
</feature>
<dbReference type="Pfam" id="PF01602">
    <property type="entry name" value="Adaptin_N"/>
    <property type="match status" value="1"/>
</dbReference>
<feature type="region of interest" description="Disordered" evidence="6">
    <location>
        <begin position="686"/>
        <end position="870"/>
    </location>
</feature>
<dbReference type="OrthoDB" id="302453at2759"/>
<dbReference type="GO" id="GO:0030117">
    <property type="term" value="C:membrane coat"/>
    <property type="evidence" value="ECO:0007669"/>
    <property type="project" value="InterPro"/>
</dbReference>
<evidence type="ECO:0000256" key="1">
    <source>
        <dbReference type="ARBA" id="ARBA00004308"/>
    </source>
</evidence>
<keyword evidence="9" id="KW-1185">Reference proteome</keyword>
<keyword evidence="5" id="KW-0472">Membrane</keyword>
<comment type="caution">
    <text evidence="8">The sequence shown here is derived from an EMBL/GenBank/DDBJ whole genome shotgun (WGS) entry which is preliminary data.</text>
</comment>
<dbReference type="Gene3D" id="1.25.10.10">
    <property type="entry name" value="Leucine-rich Repeat Variant"/>
    <property type="match status" value="1"/>
</dbReference>
<protein>
    <submittedName>
        <fullName evidence="8">AP-3 complex subunit beta</fullName>
    </submittedName>
</protein>
<dbReference type="GO" id="GO:0016192">
    <property type="term" value="P:vesicle-mediated transport"/>
    <property type="evidence" value="ECO:0007669"/>
    <property type="project" value="InterPro"/>
</dbReference>
<proteinExistence type="inferred from homology"/>
<dbReference type="GO" id="GO:0012505">
    <property type="term" value="C:endomembrane system"/>
    <property type="evidence" value="ECO:0007669"/>
    <property type="project" value="UniProtKB-SubCell"/>
</dbReference>
<evidence type="ECO:0000256" key="5">
    <source>
        <dbReference type="ARBA" id="ARBA00023136"/>
    </source>
</evidence>